<feature type="domain" description="Ribosome maturation factor RimP C-terminal" evidence="5">
    <location>
        <begin position="87"/>
        <end position="156"/>
    </location>
</feature>
<evidence type="ECO:0000313" key="6">
    <source>
        <dbReference type="EMBL" id="MFD2918698.1"/>
    </source>
</evidence>
<dbReference type="Proteomes" id="UP001597511">
    <property type="component" value="Unassembled WGS sequence"/>
</dbReference>
<evidence type="ECO:0000259" key="4">
    <source>
        <dbReference type="Pfam" id="PF02576"/>
    </source>
</evidence>
<dbReference type="RefSeq" id="WP_386095145.1">
    <property type="nucleotide sequence ID" value="NZ_JBHUOZ010000001.1"/>
</dbReference>
<dbReference type="Pfam" id="PF02576">
    <property type="entry name" value="RimP_N"/>
    <property type="match status" value="1"/>
</dbReference>
<keyword evidence="2 3" id="KW-0690">Ribosome biogenesis</keyword>
<dbReference type="Pfam" id="PF17384">
    <property type="entry name" value="DUF150_C"/>
    <property type="match status" value="1"/>
</dbReference>
<evidence type="ECO:0000256" key="2">
    <source>
        <dbReference type="ARBA" id="ARBA00022517"/>
    </source>
</evidence>
<gene>
    <name evidence="3 6" type="primary">rimP</name>
    <name evidence="6" type="ORF">ACFS6H_03180</name>
</gene>
<feature type="domain" description="Ribosome maturation factor RimP N-terminal" evidence="4">
    <location>
        <begin position="26"/>
        <end position="83"/>
    </location>
</feature>
<comment type="function">
    <text evidence="3">Required for maturation of 30S ribosomal subunits.</text>
</comment>
<keyword evidence="7" id="KW-1185">Reference proteome</keyword>
<name>A0ABW6A463_9BACT</name>
<dbReference type="InterPro" id="IPR028998">
    <property type="entry name" value="RimP_C"/>
</dbReference>
<dbReference type="PANTHER" id="PTHR33867:SF1">
    <property type="entry name" value="RIBOSOME MATURATION FACTOR RIMP"/>
    <property type="match status" value="1"/>
</dbReference>
<dbReference type="PANTHER" id="PTHR33867">
    <property type="entry name" value="RIBOSOME MATURATION FACTOR RIMP"/>
    <property type="match status" value="1"/>
</dbReference>
<evidence type="ECO:0000256" key="1">
    <source>
        <dbReference type="ARBA" id="ARBA00022490"/>
    </source>
</evidence>
<dbReference type="EMBL" id="JBHUOZ010000001">
    <property type="protein sequence ID" value="MFD2918698.1"/>
    <property type="molecule type" value="Genomic_DNA"/>
</dbReference>
<sequence>MNNETIISTVTQKLEAIIQDNPTVFLVDIKIKPTNNIKVFVDGDNGVGIDRLVSYNRQLYKQLEEMAIFPEGDFSLEVSSPGLSEPLKLHRQYVKNTGRFVEVVLLDGTQVEGKLLTVTGEEITLEEEKGKGKKKETVQHIIAFSNIKTTKIQIKF</sequence>
<organism evidence="6 7">
    <name type="scientific">Terrimonas rubra</name>
    <dbReference type="NCBI Taxonomy" id="1035890"/>
    <lineage>
        <taxon>Bacteria</taxon>
        <taxon>Pseudomonadati</taxon>
        <taxon>Bacteroidota</taxon>
        <taxon>Chitinophagia</taxon>
        <taxon>Chitinophagales</taxon>
        <taxon>Chitinophagaceae</taxon>
        <taxon>Terrimonas</taxon>
    </lineage>
</organism>
<accession>A0ABW6A463</accession>
<proteinExistence type="inferred from homology"/>
<keyword evidence="1 3" id="KW-0963">Cytoplasm</keyword>
<reference evidence="7" key="1">
    <citation type="journal article" date="2019" name="Int. J. Syst. Evol. Microbiol.">
        <title>The Global Catalogue of Microorganisms (GCM) 10K type strain sequencing project: providing services to taxonomists for standard genome sequencing and annotation.</title>
        <authorList>
            <consortium name="The Broad Institute Genomics Platform"/>
            <consortium name="The Broad Institute Genome Sequencing Center for Infectious Disease"/>
            <person name="Wu L."/>
            <person name="Ma J."/>
        </authorList>
    </citation>
    <scope>NUCLEOTIDE SEQUENCE [LARGE SCALE GENOMIC DNA]</scope>
    <source>
        <strain evidence="7">KCTC 23299</strain>
    </source>
</reference>
<dbReference type="InterPro" id="IPR003728">
    <property type="entry name" value="Ribosome_maturation_RimP"/>
</dbReference>
<evidence type="ECO:0000259" key="5">
    <source>
        <dbReference type="Pfam" id="PF17384"/>
    </source>
</evidence>
<evidence type="ECO:0000313" key="7">
    <source>
        <dbReference type="Proteomes" id="UP001597511"/>
    </source>
</evidence>
<dbReference type="InterPro" id="IPR028989">
    <property type="entry name" value="RimP_N"/>
</dbReference>
<protein>
    <recommendedName>
        <fullName evidence="3">Ribosome maturation factor RimP</fullName>
    </recommendedName>
</protein>
<dbReference type="Gene3D" id="3.30.300.70">
    <property type="entry name" value="RimP-like superfamily, N-terminal"/>
    <property type="match status" value="1"/>
</dbReference>
<dbReference type="HAMAP" id="MF_01077">
    <property type="entry name" value="RimP"/>
    <property type="match status" value="1"/>
</dbReference>
<dbReference type="InterPro" id="IPR035956">
    <property type="entry name" value="RimP_N_sf"/>
</dbReference>
<dbReference type="SUPFAM" id="SSF75420">
    <property type="entry name" value="YhbC-like, N-terminal domain"/>
    <property type="match status" value="1"/>
</dbReference>
<evidence type="ECO:0000256" key="3">
    <source>
        <dbReference type="HAMAP-Rule" id="MF_01077"/>
    </source>
</evidence>
<comment type="similarity">
    <text evidence="3">Belongs to the RimP family.</text>
</comment>
<comment type="caution">
    <text evidence="6">The sequence shown here is derived from an EMBL/GenBank/DDBJ whole genome shotgun (WGS) entry which is preliminary data.</text>
</comment>
<dbReference type="SUPFAM" id="SSF74942">
    <property type="entry name" value="YhbC-like, C-terminal domain"/>
    <property type="match status" value="1"/>
</dbReference>
<comment type="subcellular location">
    <subcellularLocation>
        <location evidence="3">Cytoplasm</location>
    </subcellularLocation>
</comment>
<dbReference type="InterPro" id="IPR036847">
    <property type="entry name" value="RimP_C_sf"/>
</dbReference>